<evidence type="ECO:0000256" key="2">
    <source>
        <dbReference type="ARBA" id="ARBA00022723"/>
    </source>
</evidence>
<keyword evidence="4" id="KW-0106">Calcium</keyword>
<dbReference type="InterPro" id="IPR024607">
    <property type="entry name" value="Sulfatase_CS"/>
</dbReference>
<dbReference type="PANTHER" id="PTHR42693:SF27">
    <property type="entry name" value="ARYLSULFATASE B [PRECURSOR]"/>
    <property type="match status" value="1"/>
</dbReference>
<keyword evidence="8" id="KW-1185">Reference proteome</keyword>
<feature type="compositionally biased region" description="Basic and acidic residues" evidence="5">
    <location>
        <begin position="423"/>
        <end position="432"/>
    </location>
</feature>
<dbReference type="InterPro" id="IPR017850">
    <property type="entry name" value="Alkaline_phosphatase_core_sf"/>
</dbReference>
<dbReference type="Proteomes" id="UP001371305">
    <property type="component" value="Unassembled WGS sequence"/>
</dbReference>
<organism evidence="7 8">
    <name type="scientific">Luteolibacter soli</name>
    <dbReference type="NCBI Taxonomy" id="3135280"/>
    <lineage>
        <taxon>Bacteria</taxon>
        <taxon>Pseudomonadati</taxon>
        <taxon>Verrucomicrobiota</taxon>
        <taxon>Verrucomicrobiia</taxon>
        <taxon>Verrucomicrobiales</taxon>
        <taxon>Verrucomicrobiaceae</taxon>
        <taxon>Luteolibacter</taxon>
    </lineage>
</organism>
<sequence>MATEKPNVLVIVADDLGWADVGFNGGTIPTPNLDRLASTGVNLTGFRAAPMCSPTRAGLMTGRWPLRFGMMRAVVPPWSKYGLPAEEKTIPELLAPAGYEQREITGKWHLGHAKREFLPLAHGFTSFYGCYNGAIDYFTHERDGETDWHRNDQTVKEPGYSTDLIGAEAARFVREAPDEKPWLLYMPLNAPHAPMEAKEEDLAKFSSLGPKKRVYAAMVNAMDRAIGQVLTAVEARPDAADTLVLFFSDNGGVKGEGANNGPYRGAKLGVYEGGTRSCAAIRWPAAGLTGGKRFDGRIGYIDVLPTLLAAAGAEAPKNLDGIDFLPALRDGKPLPERPWFSYVHQGEDAHASVHLGSWKLVAHDDFFSESPTAKATWELYDLAADPGEAKDVAGQHAEKVAELKKLLREFGTWQKKGVGPYGEGREGFKSPKDWVITE</sequence>
<dbReference type="Gene3D" id="3.30.1120.10">
    <property type="match status" value="1"/>
</dbReference>
<dbReference type="EMBL" id="JBBUKT010000003">
    <property type="protein sequence ID" value="MEK7951015.1"/>
    <property type="molecule type" value="Genomic_DNA"/>
</dbReference>
<dbReference type="InterPro" id="IPR000917">
    <property type="entry name" value="Sulfatase_N"/>
</dbReference>
<dbReference type="Pfam" id="PF00884">
    <property type="entry name" value="Sulfatase"/>
    <property type="match status" value="1"/>
</dbReference>
<comment type="caution">
    <text evidence="7">The sequence shown here is derived from an EMBL/GenBank/DDBJ whole genome shotgun (WGS) entry which is preliminary data.</text>
</comment>
<protein>
    <submittedName>
        <fullName evidence="7">Arylsulfatase</fullName>
    </submittedName>
</protein>
<evidence type="ECO:0000313" key="7">
    <source>
        <dbReference type="EMBL" id="MEK7951015.1"/>
    </source>
</evidence>
<proteinExistence type="inferred from homology"/>
<gene>
    <name evidence="7" type="ORF">WKV53_10930</name>
</gene>
<accession>A0ABU9AWI6</accession>
<keyword evidence="2" id="KW-0479">Metal-binding</keyword>
<dbReference type="SUPFAM" id="SSF53649">
    <property type="entry name" value="Alkaline phosphatase-like"/>
    <property type="match status" value="1"/>
</dbReference>
<comment type="similarity">
    <text evidence="1">Belongs to the sulfatase family.</text>
</comment>
<dbReference type="Gene3D" id="3.40.720.10">
    <property type="entry name" value="Alkaline Phosphatase, subunit A"/>
    <property type="match status" value="1"/>
</dbReference>
<dbReference type="RefSeq" id="WP_341404617.1">
    <property type="nucleotide sequence ID" value="NZ_JBBUKT010000003.1"/>
</dbReference>
<feature type="domain" description="Sulfatase N-terminal" evidence="6">
    <location>
        <begin position="6"/>
        <end position="313"/>
    </location>
</feature>
<dbReference type="PROSITE" id="PS00523">
    <property type="entry name" value="SULFATASE_1"/>
    <property type="match status" value="1"/>
</dbReference>
<evidence type="ECO:0000256" key="4">
    <source>
        <dbReference type="ARBA" id="ARBA00022837"/>
    </source>
</evidence>
<evidence type="ECO:0000256" key="5">
    <source>
        <dbReference type="SAM" id="MobiDB-lite"/>
    </source>
</evidence>
<dbReference type="CDD" id="cd16029">
    <property type="entry name" value="4-S"/>
    <property type="match status" value="1"/>
</dbReference>
<dbReference type="PANTHER" id="PTHR42693">
    <property type="entry name" value="ARYLSULFATASE FAMILY MEMBER"/>
    <property type="match status" value="1"/>
</dbReference>
<reference evidence="7 8" key="1">
    <citation type="submission" date="2024-04" db="EMBL/GenBank/DDBJ databases">
        <title>Luteolibacter sp. isolated from soil.</title>
        <authorList>
            <person name="An J."/>
        </authorList>
    </citation>
    <scope>NUCLEOTIDE SEQUENCE [LARGE SCALE GENOMIC DNA]</scope>
    <source>
        <strain evidence="7 8">Y139</strain>
    </source>
</reference>
<name>A0ABU9AWI6_9BACT</name>
<evidence type="ECO:0000256" key="1">
    <source>
        <dbReference type="ARBA" id="ARBA00008779"/>
    </source>
</evidence>
<evidence type="ECO:0000256" key="3">
    <source>
        <dbReference type="ARBA" id="ARBA00022801"/>
    </source>
</evidence>
<dbReference type="InterPro" id="IPR050738">
    <property type="entry name" value="Sulfatase"/>
</dbReference>
<keyword evidence="3" id="KW-0378">Hydrolase</keyword>
<evidence type="ECO:0000259" key="6">
    <source>
        <dbReference type="Pfam" id="PF00884"/>
    </source>
</evidence>
<feature type="region of interest" description="Disordered" evidence="5">
    <location>
        <begin position="419"/>
        <end position="438"/>
    </location>
</feature>
<evidence type="ECO:0000313" key="8">
    <source>
        <dbReference type="Proteomes" id="UP001371305"/>
    </source>
</evidence>